<organism evidence="2 3">
    <name type="scientific">Aeromicrobium endophyticum</name>
    <dbReference type="NCBI Taxonomy" id="2292704"/>
    <lineage>
        <taxon>Bacteria</taxon>
        <taxon>Bacillati</taxon>
        <taxon>Actinomycetota</taxon>
        <taxon>Actinomycetes</taxon>
        <taxon>Propionibacteriales</taxon>
        <taxon>Nocardioidaceae</taxon>
        <taxon>Aeromicrobium</taxon>
    </lineage>
</organism>
<dbReference type="PANTHER" id="PTHR35007:SF4">
    <property type="entry name" value="CONSERVED TRANSMEMBRANE PROTEIN-RELATED"/>
    <property type="match status" value="1"/>
</dbReference>
<dbReference type="Proteomes" id="UP000265581">
    <property type="component" value="Unassembled WGS sequence"/>
</dbReference>
<accession>A0A371PBY8</accession>
<keyword evidence="1" id="KW-1133">Transmembrane helix</keyword>
<proteinExistence type="predicted"/>
<dbReference type="AlphaFoldDB" id="A0A371PBY8"/>
<sequence>MSLASAVLVAMAIRLRWPDGRSWVRSRLGGVPPSVPPAWFAAVVLAAGAVVRPWVPRPSGPGVVLVLTAVAVAGFASLQVRGARARSAVVRRRAEVAELVGLMAAELRAGVLPQRVVAGLAGDFPVLDPAARAADLGGDVVAALREASTAPGREVLRDVAGAWWVSDRSGAPLAAVVERLEQSARADREIAREVEAGVAPARATARLMAALPAVGLLLGSGMGGDPIAVLTGTWVGAGCLALGCGLACAGVAWIERIAASASETR</sequence>
<protein>
    <submittedName>
        <fullName evidence="2">Type II secretion system protein</fullName>
    </submittedName>
</protein>
<evidence type="ECO:0000313" key="3">
    <source>
        <dbReference type="Proteomes" id="UP000265581"/>
    </source>
</evidence>
<dbReference type="EMBL" id="QUBR01000001">
    <property type="protein sequence ID" value="REK73443.1"/>
    <property type="molecule type" value="Genomic_DNA"/>
</dbReference>
<keyword evidence="1" id="KW-0812">Transmembrane</keyword>
<dbReference type="PANTHER" id="PTHR35007">
    <property type="entry name" value="INTEGRAL MEMBRANE PROTEIN-RELATED"/>
    <property type="match status" value="1"/>
</dbReference>
<keyword evidence="1" id="KW-0472">Membrane</keyword>
<comment type="caution">
    <text evidence="2">The sequence shown here is derived from an EMBL/GenBank/DDBJ whole genome shotgun (WGS) entry which is preliminary data.</text>
</comment>
<reference evidence="2 3" key="1">
    <citation type="submission" date="2018-08" db="EMBL/GenBank/DDBJ databases">
        <title>Aeromicrobium sp. M2KJ-4, whole genome shotgun sequence.</title>
        <authorList>
            <person name="Tuo L."/>
        </authorList>
    </citation>
    <scope>NUCLEOTIDE SEQUENCE [LARGE SCALE GENOMIC DNA]</scope>
    <source>
        <strain evidence="2 3">M2KJ-4</strain>
    </source>
</reference>
<name>A0A371PBY8_9ACTN</name>
<dbReference type="OrthoDB" id="3748275at2"/>
<evidence type="ECO:0000313" key="2">
    <source>
        <dbReference type="EMBL" id="REK73443.1"/>
    </source>
</evidence>
<keyword evidence="3" id="KW-1185">Reference proteome</keyword>
<gene>
    <name evidence="2" type="ORF">DX116_07810</name>
</gene>
<feature type="transmembrane region" description="Helical" evidence="1">
    <location>
        <begin position="62"/>
        <end position="80"/>
    </location>
</feature>
<dbReference type="RefSeq" id="WP_119703555.1">
    <property type="nucleotide sequence ID" value="NZ_JBHSOI010000001.1"/>
</dbReference>
<evidence type="ECO:0000256" key="1">
    <source>
        <dbReference type="SAM" id="Phobius"/>
    </source>
</evidence>
<feature type="transmembrane region" description="Helical" evidence="1">
    <location>
        <begin position="38"/>
        <end position="55"/>
    </location>
</feature>